<dbReference type="InterPro" id="IPR033133">
    <property type="entry name" value="PUM-HD"/>
</dbReference>
<organism evidence="3 4">
    <name type="scientific">Linnemannia schmuckeri</name>
    <dbReference type="NCBI Taxonomy" id="64567"/>
    <lineage>
        <taxon>Eukaryota</taxon>
        <taxon>Fungi</taxon>
        <taxon>Fungi incertae sedis</taxon>
        <taxon>Mucoromycota</taxon>
        <taxon>Mortierellomycotina</taxon>
        <taxon>Mortierellomycetes</taxon>
        <taxon>Mortierellales</taxon>
        <taxon>Mortierellaceae</taxon>
        <taxon>Linnemannia</taxon>
    </lineage>
</organism>
<dbReference type="AlphaFoldDB" id="A0A9P5VBJ2"/>
<protein>
    <recommendedName>
        <fullName evidence="2">PUM-HD domain-containing protein</fullName>
    </recommendedName>
</protein>
<dbReference type="GO" id="GO:0005737">
    <property type="term" value="C:cytoplasm"/>
    <property type="evidence" value="ECO:0007669"/>
    <property type="project" value="TreeGrafter"/>
</dbReference>
<dbReference type="SUPFAM" id="SSF48371">
    <property type="entry name" value="ARM repeat"/>
    <property type="match status" value="1"/>
</dbReference>
<dbReference type="InterPro" id="IPR001313">
    <property type="entry name" value="Pumilio_RNA-bd_rpt"/>
</dbReference>
<name>A0A9P5VBJ2_9FUNG</name>
<dbReference type="PROSITE" id="PS50303">
    <property type="entry name" value="PUM_HD"/>
    <property type="match status" value="1"/>
</dbReference>
<evidence type="ECO:0000256" key="1">
    <source>
        <dbReference type="ARBA" id="ARBA00022737"/>
    </source>
</evidence>
<evidence type="ECO:0000259" key="2">
    <source>
        <dbReference type="PROSITE" id="PS50303"/>
    </source>
</evidence>
<dbReference type="PANTHER" id="PTHR12537">
    <property type="entry name" value="RNA BINDING PROTEIN PUMILIO-RELATED"/>
    <property type="match status" value="1"/>
</dbReference>
<feature type="domain" description="PUM-HD" evidence="2">
    <location>
        <begin position="1"/>
        <end position="188"/>
    </location>
</feature>
<evidence type="ECO:0000313" key="4">
    <source>
        <dbReference type="Proteomes" id="UP000748756"/>
    </source>
</evidence>
<dbReference type="Proteomes" id="UP000748756">
    <property type="component" value="Unassembled WGS sequence"/>
</dbReference>
<dbReference type="GO" id="GO:0010608">
    <property type="term" value="P:post-transcriptional regulation of gene expression"/>
    <property type="evidence" value="ECO:0007669"/>
    <property type="project" value="TreeGrafter"/>
</dbReference>
<gene>
    <name evidence="3" type="ORF">BG015_006413</name>
</gene>
<dbReference type="GO" id="GO:0003729">
    <property type="term" value="F:mRNA binding"/>
    <property type="evidence" value="ECO:0007669"/>
    <property type="project" value="TreeGrafter"/>
</dbReference>
<dbReference type="InterPro" id="IPR016024">
    <property type="entry name" value="ARM-type_fold"/>
</dbReference>
<sequence>MTGPLGKYLCQKLLGFYGDERRTIIVENVASELVNVSLNIHDTRARCIDHASVSQKIQRFREITYNANYVVQYVLDLADNRFTDAPIHRFIGNICAHSVQKFSSNVMEEYIRVTEPDTRKFLIEEMINKTRLDKLLRASYANCVVQISFDLAGPIQRTQLAECIRPLLPAIRNTPYGKRIQGKLHRDQMSGVNNSTAHLGMGGTMDLNGDMGNMNNNMAVMNGMGGMNGAMSMAVVNGMNGMPNHEHNMGMNGGMNEDMNGDVPMINMGHEWRYERRHEWRHERDESQRQHERQYSGLWLSRDEQLLWKRWYDRHERF</sequence>
<dbReference type="SMART" id="SM00025">
    <property type="entry name" value="Pumilio"/>
    <property type="match status" value="2"/>
</dbReference>
<dbReference type="OrthoDB" id="668540at2759"/>
<dbReference type="PANTHER" id="PTHR12537:SF13">
    <property type="entry name" value="PUMILIO HOMOLOGY DOMAIN FAMILY MEMBER 4"/>
    <property type="match status" value="1"/>
</dbReference>
<dbReference type="EMBL" id="JAAAUQ010000306">
    <property type="protein sequence ID" value="KAF9151629.1"/>
    <property type="molecule type" value="Genomic_DNA"/>
</dbReference>
<evidence type="ECO:0000313" key="3">
    <source>
        <dbReference type="EMBL" id="KAF9151629.1"/>
    </source>
</evidence>
<comment type="caution">
    <text evidence="3">The sequence shown here is derived from an EMBL/GenBank/DDBJ whole genome shotgun (WGS) entry which is preliminary data.</text>
</comment>
<accession>A0A9P5VBJ2</accession>
<dbReference type="InterPro" id="IPR011989">
    <property type="entry name" value="ARM-like"/>
</dbReference>
<keyword evidence="4" id="KW-1185">Reference proteome</keyword>
<reference evidence="3" key="1">
    <citation type="journal article" date="2020" name="Fungal Divers.">
        <title>Resolving the Mortierellaceae phylogeny through synthesis of multi-gene phylogenetics and phylogenomics.</title>
        <authorList>
            <person name="Vandepol N."/>
            <person name="Liber J."/>
            <person name="Desiro A."/>
            <person name="Na H."/>
            <person name="Kennedy M."/>
            <person name="Barry K."/>
            <person name="Grigoriev I.V."/>
            <person name="Miller A.N."/>
            <person name="O'Donnell K."/>
            <person name="Stajich J.E."/>
            <person name="Bonito G."/>
        </authorList>
    </citation>
    <scope>NUCLEOTIDE SEQUENCE</scope>
    <source>
        <strain evidence="3">NRRL 6426</strain>
    </source>
</reference>
<proteinExistence type="predicted"/>
<dbReference type="Pfam" id="PF00806">
    <property type="entry name" value="PUF"/>
    <property type="match status" value="1"/>
</dbReference>
<keyword evidence="1" id="KW-0677">Repeat</keyword>
<dbReference type="Gene3D" id="1.25.10.10">
    <property type="entry name" value="Leucine-rich Repeat Variant"/>
    <property type="match status" value="2"/>
</dbReference>